<keyword evidence="1" id="KW-0106">Calcium</keyword>
<evidence type="ECO:0000256" key="1">
    <source>
        <dbReference type="ARBA" id="ARBA00022837"/>
    </source>
</evidence>
<sequence>MAKNQNHVPGKKEGDKLYCCATTAKISAKEGGGSHVFNLIHPSYTLTKTRVDTSLRMSSSRPASIFAWKTFIWKRIRGVDNNNDGSIGYSEFVAMMQDTDFGRRHKV</sequence>
<dbReference type="Gene3D" id="1.10.238.10">
    <property type="entry name" value="EF-hand"/>
    <property type="match status" value="1"/>
</dbReference>
<evidence type="ECO:0000313" key="4">
    <source>
        <dbReference type="Proteomes" id="UP001054252"/>
    </source>
</evidence>
<comment type="caution">
    <text evidence="3">The sequence shown here is derived from an EMBL/GenBank/DDBJ whole genome shotgun (WGS) entry which is preliminary data.</text>
</comment>
<keyword evidence="4" id="KW-1185">Reference proteome</keyword>
<reference evidence="3 4" key="1">
    <citation type="journal article" date="2021" name="Commun. Biol.">
        <title>The genome of Shorea leprosula (Dipterocarpaceae) highlights the ecological relevance of drought in aseasonal tropical rainforests.</title>
        <authorList>
            <person name="Ng K.K.S."/>
            <person name="Kobayashi M.J."/>
            <person name="Fawcett J.A."/>
            <person name="Hatakeyama M."/>
            <person name="Paape T."/>
            <person name="Ng C.H."/>
            <person name="Ang C.C."/>
            <person name="Tnah L.H."/>
            <person name="Lee C.T."/>
            <person name="Nishiyama T."/>
            <person name="Sese J."/>
            <person name="O'Brien M.J."/>
            <person name="Copetti D."/>
            <person name="Mohd Noor M.I."/>
            <person name="Ong R.C."/>
            <person name="Putra M."/>
            <person name="Sireger I.Z."/>
            <person name="Indrioko S."/>
            <person name="Kosugi Y."/>
            <person name="Izuno A."/>
            <person name="Isagi Y."/>
            <person name="Lee S.L."/>
            <person name="Shimizu K.K."/>
        </authorList>
    </citation>
    <scope>NUCLEOTIDE SEQUENCE [LARGE SCALE GENOMIC DNA]</scope>
    <source>
        <strain evidence="3">214</strain>
    </source>
</reference>
<dbReference type="InterPro" id="IPR011992">
    <property type="entry name" value="EF-hand-dom_pair"/>
</dbReference>
<dbReference type="InterPro" id="IPR002048">
    <property type="entry name" value="EF_hand_dom"/>
</dbReference>
<feature type="domain" description="EF-hand" evidence="2">
    <location>
        <begin position="67"/>
        <end position="102"/>
    </location>
</feature>
<dbReference type="InterPro" id="IPR018247">
    <property type="entry name" value="EF_Hand_1_Ca_BS"/>
</dbReference>
<dbReference type="GO" id="GO:0005509">
    <property type="term" value="F:calcium ion binding"/>
    <property type="evidence" value="ECO:0007669"/>
    <property type="project" value="InterPro"/>
</dbReference>
<evidence type="ECO:0000313" key="3">
    <source>
        <dbReference type="EMBL" id="GKV41807.1"/>
    </source>
</evidence>
<dbReference type="PROSITE" id="PS00018">
    <property type="entry name" value="EF_HAND_1"/>
    <property type="match status" value="1"/>
</dbReference>
<name>A0AAV5LXB4_9ROSI</name>
<organism evidence="3 4">
    <name type="scientific">Rubroshorea leprosula</name>
    <dbReference type="NCBI Taxonomy" id="152421"/>
    <lineage>
        <taxon>Eukaryota</taxon>
        <taxon>Viridiplantae</taxon>
        <taxon>Streptophyta</taxon>
        <taxon>Embryophyta</taxon>
        <taxon>Tracheophyta</taxon>
        <taxon>Spermatophyta</taxon>
        <taxon>Magnoliopsida</taxon>
        <taxon>eudicotyledons</taxon>
        <taxon>Gunneridae</taxon>
        <taxon>Pentapetalae</taxon>
        <taxon>rosids</taxon>
        <taxon>malvids</taxon>
        <taxon>Malvales</taxon>
        <taxon>Dipterocarpaceae</taxon>
        <taxon>Rubroshorea</taxon>
    </lineage>
</organism>
<proteinExistence type="predicted"/>
<gene>
    <name evidence="3" type="ORF">SLEP1_g49299</name>
</gene>
<accession>A0AAV5LXB4</accession>
<dbReference type="Proteomes" id="UP001054252">
    <property type="component" value="Unassembled WGS sequence"/>
</dbReference>
<dbReference type="AlphaFoldDB" id="A0AAV5LXB4"/>
<dbReference type="EMBL" id="BPVZ01000153">
    <property type="protein sequence ID" value="GKV41807.1"/>
    <property type="molecule type" value="Genomic_DNA"/>
</dbReference>
<dbReference type="PROSITE" id="PS50222">
    <property type="entry name" value="EF_HAND_2"/>
    <property type="match status" value="1"/>
</dbReference>
<protein>
    <recommendedName>
        <fullName evidence="2">EF-hand domain-containing protein</fullName>
    </recommendedName>
</protein>
<dbReference type="SUPFAM" id="SSF47473">
    <property type="entry name" value="EF-hand"/>
    <property type="match status" value="1"/>
</dbReference>
<evidence type="ECO:0000259" key="2">
    <source>
        <dbReference type="PROSITE" id="PS50222"/>
    </source>
</evidence>